<reference evidence="1" key="1">
    <citation type="submission" date="2021-02" db="EMBL/GenBank/DDBJ databases">
        <title>Genome sequence of Rhodospirillales sp. strain TMPK1 isolated from soil.</title>
        <authorList>
            <person name="Nakai R."/>
            <person name="Kusada H."/>
            <person name="Tamaki H."/>
        </authorList>
    </citation>
    <scope>NUCLEOTIDE SEQUENCE</scope>
    <source>
        <strain evidence="1">TMPK1</strain>
    </source>
</reference>
<protein>
    <submittedName>
        <fullName evidence="1">Uncharacterized protein</fullName>
    </submittedName>
</protein>
<proteinExistence type="predicted"/>
<dbReference type="RefSeq" id="WP_420241544.1">
    <property type="nucleotide sequence ID" value="NZ_BOPV01000001.1"/>
</dbReference>
<dbReference type="EMBL" id="BOPV01000001">
    <property type="protein sequence ID" value="GIL38512.1"/>
    <property type="molecule type" value="Genomic_DNA"/>
</dbReference>
<gene>
    <name evidence="1" type="ORF">TMPK1_07490</name>
</gene>
<evidence type="ECO:0000313" key="1">
    <source>
        <dbReference type="EMBL" id="GIL38512.1"/>
    </source>
</evidence>
<comment type="caution">
    <text evidence="1">The sequence shown here is derived from an EMBL/GenBank/DDBJ whole genome shotgun (WGS) entry which is preliminary data.</text>
</comment>
<dbReference type="AlphaFoldDB" id="A0A8S8X8Y8"/>
<dbReference type="Gene3D" id="2.70.160.11">
    <property type="entry name" value="Hnrnp arginine n-methyltransferase1"/>
    <property type="match status" value="1"/>
</dbReference>
<accession>A0A8S8X8Y8</accession>
<name>A0A8S8X8Y8_9PROT</name>
<organism evidence="1 2">
    <name type="scientific">Roseiterribacter gracilis</name>
    <dbReference type="NCBI Taxonomy" id="2812848"/>
    <lineage>
        <taxon>Bacteria</taxon>
        <taxon>Pseudomonadati</taxon>
        <taxon>Pseudomonadota</taxon>
        <taxon>Alphaproteobacteria</taxon>
        <taxon>Rhodospirillales</taxon>
        <taxon>Roseiterribacteraceae</taxon>
        <taxon>Roseiterribacter</taxon>
    </lineage>
</organism>
<evidence type="ECO:0000313" key="2">
    <source>
        <dbReference type="Proteomes" id="UP000681075"/>
    </source>
</evidence>
<dbReference type="Proteomes" id="UP000681075">
    <property type="component" value="Unassembled WGS sequence"/>
</dbReference>
<sequence length="60" mass="6945">MQRHDLSPGNVYENDPKAIESCWHHVLHCAPQPIDLRRGDVVRARVTHDDSSINIEFDPR</sequence>
<keyword evidence="2" id="KW-1185">Reference proteome</keyword>